<sequence>MSNNGCFGDGNDPAFDLMPKFNDDNELVAANEPDDFDAFNEETFAGEEFADGGEDWEAEHDKLMALESKDFVEPAPASSKFLTKFEDFNQDESSKLSANEFDRPHNLLNSSQHLSNSNSYLNSLINNDLSQSMDSGLLQKMQLLQQQQQNTALYQQLQKQKLQNQMSHPQATQQYNQHQQNKSLNQQSLNDIQLKLHHQIQFQQQLQTQMNQLKLQQQSQLANNLVKQQLQQIVQQIQYQLQVNANSILNLINSRNAILQQQQQQQQQQLSNQLNRKTPVHLDNLGAVQSQLFGNHEKENYIQSKLAEMQLSDKNLSSNNQSIQQKLQQHSQMNHFQMIPFLQQHQASKTAESKPQMTKSLPNAKTLEEIESELLNQSNCSRSNQSKESTENYSNQSMAYQQQQQQQQHQQQHQQQQHQQQLDLLKMIPLLNQYQSQQNPSPSDLQNLRQKQLLQALLMQQNSNQQTALLQQQLASNQNQNLGSNPNNLLPSNFNFMNPQQKQQVISALAQRLASSTGFNNHNRNNSSSNNSNKEELNYAL</sequence>
<name>A0A3M7RDJ0_BRAPC</name>
<dbReference type="STRING" id="10195.A0A3M7RDJ0"/>
<feature type="compositionally biased region" description="Low complexity" evidence="1">
    <location>
        <begin position="517"/>
        <end position="532"/>
    </location>
</feature>
<evidence type="ECO:0000256" key="1">
    <source>
        <dbReference type="SAM" id="MobiDB-lite"/>
    </source>
</evidence>
<feature type="region of interest" description="Disordered" evidence="1">
    <location>
        <begin position="374"/>
        <end position="420"/>
    </location>
</feature>
<protein>
    <submittedName>
        <fullName evidence="2">Uncharacterized protein</fullName>
    </submittedName>
</protein>
<feature type="region of interest" description="Disordered" evidence="1">
    <location>
        <begin position="160"/>
        <end position="183"/>
    </location>
</feature>
<dbReference type="Proteomes" id="UP000276133">
    <property type="component" value="Unassembled WGS sequence"/>
</dbReference>
<feature type="region of interest" description="Disordered" evidence="1">
    <location>
        <begin position="517"/>
        <end position="541"/>
    </location>
</feature>
<accession>A0A3M7RDJ0</accession>
<evidence type="ECO:0000313" key="3">
    <source>
        <dbReference type="Proteomes" id="UP000276133"/>
    </source>
</evidence>
<proteinExistence type="predicted"/>
<gene>
    <name evidence="2" type="ORF">BpHYR1_049379</name>
</gene>
<dbReference type="EMBL" id="REGN01003636">
    <property type="protein sequence ID" value="RNA21590.1"/>
    <property type="molecule type" value="Genomic_DNA"/>
</dbReference>
<comment type="caution">
    <text evidence="2">The sequence shown here is derived from an EMBL/GenBank/DDBJ whole genome shotgun (WGS) entry which is preliminary data.</text>
</comment>
<reference evidence="2 3" key="1">
    <citation type="journal article" date="2018" name="Sci. Rep.">
        <title>Genomic signatures of local adaptation to the degree of environmental predictability in rotifers.</title>
        <authorList>
            <person name="Franch-Gras L."/>
            <person name="Hahn C."/>
            <person name="Garcia-Roger E.M."/>
            <person name="Carmona M.J."/>
            <person name="Serra M."/>
            <person name="Gomez A."/>
        </authorList>
    </citation>
    <scope>NUCLEOTIDE SEQUENCE [LARGE SCALE GENOMIC DNA]</scope>
    <source>
        <strain evidence="2">HYR1</strain>
    </source>
</reference>
<dbReference type="AlphaFoldDB" id="A0A3M7RDJ0"/>
<feature type="compositionally biased region" description="Polar residues" evidence="1">
    <location>
        <begin position="374"/>
        <end position="400"/>
    </location>
</feature>
<feature type="compositionally biased region" description="Low complexity" evidence="1">
    <location>
        <begin position="401"/>
        <end position="420"/>
    </location>
</feature>
<keyword evidence="3" id="KW-1185">Reference proteome</keyword>
<evidence type="ECO:0000313" key="2">
    <source>
        <dbReference type="EMBL" id="RNA21590.1"/>
    </source>
</evidence>
<organism evidence="2 3">
    <name type="scientific">Brachionus plicatilis</name>
    <name type="common">Marine rotifer</name>
    <name type="synonym">Brachionus muelleri</name>
    <dbReference type="NCBI Taxonomy" id="10195"/>
    <lineage>
        <taxon>Eukaryota</taxon>
        <taxon>Metazoa</taxon>
        <taxon>Spiralia</taxon>
        <taxon>Gnathifera</taxon>
        <taxon>Rotifera</taxon>
        <taxon>Eurotatoria</taxon>
        <taxon>Monogononta</taxon>
        <taxon>Pseudotrocha</taxon>
        <taxon>Ploima</taxon>
        <taxon>Brachionidae</taxon>
        <taxon>Brachionus</taxon>
    </lineage>
</organism>